<dbReference type="GO" id="GO:0004016">
    <property type="term" value="F:adenylate cyclase activity"/>
    <property type="evidence" value="ECO:0007669"/>
    <property type="project" value="UniProtKB-EC"/>
</dbReference>
<gene>
    <name evidence="2" type="ORF">BJY16_007198</name>
</gene>
<protein>
    <submittedName>
        <fullName evidence="2">Adenylate cyclase class 2</fullName>
        <ecNumber evidence="2">4.6.1.1</ecNumber>
    </submittedName>
</protein>
<dbReference type="InterPro" id="IPR023577">
    <property type="entry name" value="CYTH_domain"/>
</dbReference>
<reference evidence="2 3" key="1">
    <citation type="submission" date="2020-08" db="EMBL/GenBank/DDBJ databases">
        <title>Sequencing the genomes of 1000 actinobacteria strains.</title>
        <authorList>
            <person name="Klenk H.-P."/>
        </authorList>
    </citation>
    <scope>NUCLEOTIDE SEQUENCE [LARGE SCALE GENOMIC DNA]</scope>
    <source>
        <strain evidence="2 3">DSM 45809</strain>
    </source>
</reference>
<dbReference type="Gene3D" id="2.40.320.10">
    <property type="entry name" value="Hypothetical Protein Pfu-838710-001"/>
    <property type="match status" value="1"/>
</dbReference>
<dbReference type="PANTHER" id="PTHR21028:SF2">
    <property type="entry name" value="CYTH DOMAIN-CONTAINING PROTEIN"/>
    <property type="match status" value="1"/>
</dbReference>
<feature type="domain" description="CYTH" evidence="1">
    <location>
        <begin position="3"/>
        <end position="185"/>
    </location>
</feature>
<accession>A0A7W7H4D3</accession>
<evidence type="ECO:0000313" key="3">
    <source>
        <dbReference type="Proteomes" id="UP000546162"/>
    </source>
</evidence>
<keyword evidence="3" id="KW-1185">Reference proteome</keyword>
<dbReference type="Proteomes" id="UP000546162">
    <property type="component" value="Unassembled WGS sequence"/>
</dbReference>
<dbReference type="EMBL" id="JACHNB010000001">
    <property type="protein sequence ID" value="MBB4743739.1"/>
    <property type="molecule type" value="Genomic_DNA"/>
</dbReference>
<dbReference type="AlphaFoldDB" id="A0A7W7H4D3"/>
<evidence type="ECO:0000313" key="2">
    <source>
        <dbReference type="EMBL" id="MBB4743739.1"/>
    </source>
</evidence>
<dbReference type="Pfam" id="PF01928">
    <property type="entry name" value="CYTH"/>
    <property type="match status" value="1"/>
</dbReference>
<keyword evidence="2" id="KW-0456">Lyase</keyword>
<organism evidence="2 3">
    <name type="scientific">Actinoplanes octamycinicus</name>
    <dbReference type="NCBI Taxonomy" id="135948"/>
    <lineage>
        <taxon>Bacteria</taxon>
        <taxon>Bacillati</taxon>
        <taxon>Actinomycetota</taxon>
        <taxon>Actinomycetes</taxon>
        <taxon>Micromonosporales</taxon>
        <taxon>Micromonosporaceae</taxon>
        <taxon>Actinoplanes</taxon>
    </lineage>
</organism>
<dbReference type="SMART" id="SM01118">
    <property type="entry name" value="CYTH"/>
    <property type="match status" value="1"/>
</dbReference>
<dbReference type="RefSeq" id="WP_185043993.1">
    <property type="nucleotide sequence ID" value="NZ_BAABFG010000005.1"/>
</dbReference>
<sequence length="203" mass="22521">MSLIEVERKRALTDVAALTKRMTAQGYQQTGTSVEVDTYYSRPDIDFMVTVECLRVRQRDGFAEITYKPASTSSTRSTSGVIAKRETNVVLAGQEQAIAAEELMAALGMVRLCRVEKTRTTFRHPGRDSVTVSIDRLAGVGAFAETEVMAIDKDAAATLLSQVERHLGLIDHTMVDLPYRDLVLEHERAACAAPDRTRVLKFR</sequence>
<proteinExistence type="predicted"/>
<dbReference type="PROSITE" id="PS51707">
    <property type="entry name" value="CYTH"/>
    <property type="match status" value="1"/>
</dbReference>
<dbReference type="InterPro" id="IPR008173">
    <property type="entry name" value="Adenylyl_cyclase_CyaB"/>
</dbReference>
<dbReference type="EC" id="4.6.1.1" evidence="2"/>
<name>A0A7W7H4D3_9ACTN</name>
<evidence type="ECO:0000259" key="1">
    <source>
        <dbReference type="PROSITE" id="PS51707"/>
    </source>
</evidence>
<dbReference type="PANTHER" id="PTHR21028">
    <property type="entry name" value="SI:CH211-156B7.4"/>
    <property type="match status" value="1"/>
</dbReference>
<dbReference type="SUPFAM" id="SSF55154">
    <property type="entry name" value="CYTH-like phosphatases"/>
    <property type="match status" value="1"/>
</dbReference>
<comment type="caution">
    <text evidence="2">The sequence shown here is derived from an EMBL/GenBank/DDBJ whole genome shotgun (WGS) entry which is preliminary data.</text>
</comment>
<dbReference type="CDD" id="cd07890">
    <property type="entry name" value="CYTH-like_AC_IV-like"/>
    <property type="match status" value="1"/>
</dbReference>
<dbReference type="InterPro" id="IPR033469">
    <property type="entry name" value="CYTH-like_dom_sf"/>
</dbReference>